<accession>A0ABR2GSA9</accession>
<feature type="coiled-coil region" evidence="1">
    <location>
        <begin position="172"/>
        <end position="199"/>
    </location>
</feature>
<gene>
    <name evidence="2" type="ORF">M9Y10_039948</name>
</gene>
<evidence type="ECO:0000256" key="1">
    <source>
        <dbReference type="SAM" id="Coils"/>
    </source>
</evidence>
<comment type="caution">
    <text evidence="2">The sequence shown here is derived from an EMBL/GenBank/DDBJ whole genome shotgun (WGS) entry which is preliminary data.</text>
</comment>
<protein>
    <submittedName>
        <fullName evidence="2">Uncharacterized protein</fullName>
    </submittedName>
</protein>
<feature type="coiled-coil region" evidence="1">
    <location>
        <begin position="317"/>
        <end position="344"/>
    </location>
</feature>
<evidence type="ECO:0000313" key="2">
    <source>
        <dbReference type="EMBL" id="KAK8836135.1"/>
    </source>
</evidence>
<reference evidence="2 3" key="1">
    <citation type="submission" date="2024-04" db="EMBL/GenBank/DDBJ databases">
        <title>Tritrichomonas musculus Genome.</title>
        <authorList>
            <person name="Alves-Ferreira E."/>
            <person name="Grigg M."/>
            <person name="Lorenzi H."/>
            <person name="Galac M."/>
        </authorList>
    </citation>
    <scope>NUCLEOTIDE SEQUENCE [LARGE SCALE GENOMIC DNA]</scope>
    <source>
        <strain evidence="2 3">EAF2021</strain>
    </source>
</reference>
<keyword evidence="1" id="KW-0175">Coiled coil</keyword>
<name>A0ABR2GSA9_9EUKA</name>
<keyword evidence="3" id="KW-1185">Reference proteome</keyword>
<organism evidence="2 3">
    <name type="scientific">Tritrichomonas musculus</name>
    <dbReference type="NCBI Taxonomy" id="1915356"/>
    <lineage>
        <taxon>Eukaryota</taxon>
        <taxon>Metamonada</taxon>
        <taxon>Parabasalia</taxon>
        <taxon>Tritrichomonadida</taxon>
        <taxon>Tritrichomonadidae</taxon>
        <taxon>Tritrichomonas</taxon>
    </lineage>
</organism>
<sequence length="377" mass="44390">MSLSFNDLTDDFSLLQNKQDIIDTTADDEEIESLEQQINELSSYIESVQAHSGDRLQRYQQTIQKLQNQVDVAKRSFEEDLQNQISQQNREINLLIEEYQSELEEILHQANWINIDSEKWNQISQHLYDLGDGNQLIDLQKQITRTCGEGAEIELSRTHQIEFKKQDRSYNLKMQQKRISKLEEEIRHYQTLRRQEESNYKTVINEFSQSQENREKCHQLTINKLDKEIAQRDAIFTKHLSVIQQHLQSEKEKAQKDSLIMKGAEESLLSLKNKMIHQSRKQIDKAMFDIRQIKAQIDKDTAKDESELQLSTSISKVQSVERQNEILKVKIASLQTQITNIQNNILKGTHELKRAKLPKDDLFDIKKDDIFQRFSFL</sequence>
<dbReference type="EMBL" id="JAPFFF010000068">
    <property type="protein sequence ID" value="KAK8836135.1"/>
    <property type="molecule type" value="Genomic_DNA"/>
</dbReference>
<dbReference type="Proteomes" id="UP001470230">
    <property type="component" value="Unassembled WGS sequence"/>
</dbReference>
<evidence type="ECO:0000313" key="3">
    <source>
        <dbReference type="Proteomes" id="UP001470230"/>
    </source>
</evidence>
<feature type="coiled-coil region" evidence="1">
    <location>
        <begin position="31"/>
        <end position="109"/>
    </location>
</feature>
<proteinExistence type="predicted"/>